<organism evidence="4 5">
    <name type="scientific">Hymenobacter persicinus</name>
    <dbReference type="NCBI Taxonomy" id="2025506"/>
    <lineage>
        <taxon>Bacteria</taxon>
        <taxon>Pseudomonadati</taxon>
        <taxon>Bacteroidota</taxon>
        <taxon>Cytophagia</taxon>
        <taxon>Cytophagales</taxon>
        <taxon>Hymenobacteraceae</taxon>
        <taxon>Hymenobacter</taxon>
    </lineage>
</organism>
<evidence type="ECO:0000313" key="4">
    <source>
        <dbReference type="EMBL" id="RYU83293.1"/>
    </source>
</evidence>
<gene>
    <name evidence="4" type="ORF">EWM57_03120</name>
</gene>
<evidence type="ECO:0000256" key="1">
    <source>
        <dbReference type="SAM" id="MobiDB-lite"/>
    </source>
</evidence>
<feature type="compositionally biased region" description="Basic and acidic residues" evidence="1">
    <location>
        <begin position="162"/>
        <end position="176"/>
    </location>
</feature>
<dbReference type="Pfam" id="PF13568">
    <property type="entry name" value="OMP_b-brl_2"/>
    <property type="match status" value="1"/>
</dbReference>
<accession>A0A4Q5LH67</accession>
<reference evidence="4 5" key="1">
    <citation type="submission" date="2019-02" db="EMBL/GenBank/DDBJ databases">
        <title>Bacterial novel species isolated from soil.</title>
        <authorList>
            <person name="Jung H.-Y."/>
        </authorList>
    </citation>
    <scope>NUCLEOTIDE SEQUENCE [LARGE SCALE GENOMIC DNA]</scope>
    <source>
        <strain evidence="4 5">1-3-3-3</strain>
    </source>
</reference>
<feature type="signal peptide" evidence="2">
    <location>
        <begin position="1"/>
        <end position="24"/>
    </location>
</feature>
<dbReference type="OrthoDB" id="891525at2"/>
<comment type="caution">
    <text evidence="4">The sequence shown here is derived from an EMBL/GenBank/DDBJ whole genome shotgun (WGS) entry which is preliminary data.</text>
</comment>
<sequence length="379" mass="41778">MKRLSSLLAAVLLTVLAAPCRTQAANRPLNDDTIMVKLPNQATMTLITKNKAQLKELRTYHLDSLMILLDSYISQADAASKNAGNKAVTMEFYPAKDKPGTNAPEEVRITVRAEDTKSTKTTTKVGRFISVTVDDDDDNKGKDGKKDEVNITFGKGGSDSLRTAENKRKKEERANRAVKNDFSVDLGLNALTNVSTPAGQLSPELKPIGSRYISLNWHYDIRLGAKGSPLYLRTGPELAFNNYMLDNNTRFDNSTGTTRIVSSTDRSLEKSKLAVTTINLPLMAMLNFQNKKGHDAFRLGAGGYVGYRVGSHTKIKYNEGGRDHKDKDKGGYNLEDFQYGLQGTIGVRGIDLFVKYGMSDLFKNNRGPQAQTLSFGFSI</sequence>
<protein>
    <submittedName>
        <fullName evidence="4">PorT family protein</fullName>
    </submittedName>
</protein>
<dbReference type="EMBL" id="SEWE01000004">
    <property type="protein sequence ID" value="RYU83293.1"/>
    <property type="molecule type" value="Genomic_DNA"/>
</dbReference>
<dbReference type="Proteomes" id="UP000294155">
    <property type="component" value="Unassembled WGS sequence"/>
</dbReference>
<feature type="domain" description="Outer membrane protein beta-barrel" evidence="3">
    <location>
        <begin position="212"/>
        <end position="362"/>
    </location>
</feature>
<dbReference type="InterPro" id="IPR025665">
    <property type="entry name" value="Beta-barrel_OMP_2"/>
</dbReference>
<evidence type="ECO:0000313" key="5">
    <source>
        <dbReference type="Proteomes" id="UP000294155"/>
    </source>
</evidence>
<feature type="compositionally biased region" description="Basic and acidic residues" evidence="1">
    <location>
        <begin position="139"/>
        <end position="149"/>
    </location>
</feature>
<feature type="chain" id="PRO_5020848107" evidence="2">
    <location>
        <begin position="25"/>
        <end position="379"/>
    </location>
</feature>
<proteinExistence type="predicted"/>
<dbReference type="AlphaFoldDB" id="A0A4Q5LH67"/>
<keyword evidence="2" id="KW-0732">Signal</keyword>
<feature type="region of interest" description="Disordered" evidence="1">
    <location>
        <begin position="133"/>
        <end position="176"/>
    </location>
</feature>
<evidence type="ECO:0000259" key="3">
    <source>
        <dbReference type="Pfam" id="PF13568"/>
    </source>
</evidence>
<keyword evidence="5" id="KW-1185">Reference proteome</keyword>
<dbReference type="RefSeq" id="WP_129919673.1">
    <property type="nucleotide sequence ID" value="NZ_SEWE01000004.1"/>
</dbReference>
<name>A0A4Q5LH67_9BACT</name>
<evidence type="ECO:0000256" key="2">
    <source>
        <dbReference type="SAM" id="SignalP"/>
    </source>
</evidence>